<dbReference type="AlphaFoldDB" id="A0A074VD24"/>
<reference evidence="2 3" key="1">
    <citation type="journal article" date="2014" name="PLoS Genet.">
        <title>Hidden diversity in honey bee gut symbionts detected by single-cell genomics.</title>
        <authorList>
            <person name="Engel P."/>
            <person name="Stepanauskas R."/>
            <person name="Moran N."/>
        </authorList>
    </citation>
    <scope>NUCLEOTIDE SEQUENCE [LARGE SCALE GENOMIC DNA]</scope>
    <source>
        <strain evidence="2 3">SCGC AB-598-J21</strain>
    </source>
</reference>
<proteinExistence type="predicted"/>
<gene>
    <name evidence="2" type="ORF">SASC598J21_018910</name>
</gene>
<organism evidence="2 3">
    <name type="scientific">Snodgrassella alvi SCGC AB-598-J21</name>
    <dbReference type="NCBI Taxonomy" id="1385367"/>
    <lineage>
        <taxon>Bacteria</taxon>
        <taxon>Pseudomonadati</taxon>
        <taxon>Pseudomonadota</taxon>
        <taxon>Betaproteobacteria</taxon>
        <taxon>Neisseriales</taxon>
        <taxon>Neisseriaceae</taxon>
        <taxon>Snodgrassella</taxon>
    </lineage>
</organism>
<evidence type="ECO:0000313" key="2">
    <source>
        <dbReference type="EMBL" id="KEQ00350.1"/>
    </source>
</evidence>
<keyword evidence="1" id="KW-1133">Transmembrane helix</keyword>
<protein>
    <submittedName>
        <fullName evidence="2">Uncharacterized protein</fullName>
    </submittedName>
</protein>
<dbReference type="EMBL" id="AVQL01000452">
    <property type="protein sequence ID" value="KEQ00350.1"/>
    <property type="molecule type" value="Genomic_DNA"/>
</dbReference>
<dbReference type="Proteomes" id="UP000027644">
    <property type="component" value="Unassembled WGS sequence"/>
</dbReference>
<evidence type="ECO:0000256" key="1">
    <source>
        <dbReference type="SAM" id="Phobius"/>
    </source>
</evidence>
<keyword evidence="1" id="KW-0812">Transmembrane</keyword>
<keyword evidence="1" id="KW-0472">Membrane</keyword>
<evidence type="ECO:0000313" key="3">
    <source>
        <dbReference type="Proteomes" id="UP000027644"/>
    </source>
</evidence>
<comment type="caution">
    <text evidence="2">The sequence shown here is derived from an EMBL/GenBank/DDBJ whole genome shotgun (WGS) entry which is preliminary data.</text>
</comment>
<accession>A0A074VD24</accession>
<name>A0A074VD24_9NEIS</name>
<sequence length="146" mass="16072">MNQPAKKSTAVIIGLLIFIIAVPLIIGIVFWHNTRTDALSTLSNCNVRTGCILPGGAVIQFTPPADITKPFDISMRKVPASVKRISIHFTMRNMSLGFNRTDFKPQGQGVWAAYRAVLPVCVDERNDFLGDLTVDGKHYNIVFTAP</sequence>
<feature type="transmembrane region" description="Helical" evidence="1">
    <location>
        <begin position="12"/>
        <end position="31"/>
    </location>
</feature>